<comment type="caution">
    <text evidence="1">The sequence shown here is derived from an EMBL/GenBank/DDBJ whole genome shotgun (WGS) entry which is preliminary data.</text>
</comment>
<dbReference type="Proteomes" id="UP000799755">
    <property type="component" value="Unassembled WGS sequence"/>
</dbReference>
<evidence type="ECO:0000313" key="1">
    <source>
        <dbReference type="EMBL" id="KAF2469032.1"/>
    </source>
</evidence>
<name>A0ACB6QRV8_9PLEO</name>
<reference evidence="1" key="1">
    <citation type="journal article" date="2020" name="Stud. Mycol.">
        <title>101 Dothideomycetes genomes: a test case for predicting lifestyles and emergence of pathogens.</title>
        <authorList>
            <person name="Haridas S."/>
            <person name="Albert R."/>
            <person name="Binder M."/>
            <person name="Bloem J."/>
            <person name="Labutti K."/>
            <person name="Salamov A."/>
            <person name="Andreopoulos B."/>
            <person name="Baker S."/>
            <person name="Barry K."/>
            <person name="Bills G."/>
            <person name="Bluhm B."/>
            <person name="Cannon C."/>
            <person name="Castanera R."/>
            <person name="Culley D."/>
            <person name="Daum C."/>
            <person name="Ezra D."/>
            <person name="Gonzalez J."/>
            <person name="Henrissat B."/>
            <person name="Kuo A."/>
            <person name="Liang C."/>
            <person name="Lipzen A."/>
            <person name="Lutzoni F."/>
            <person name="Magnuson J."/>
            <person name="Mondo S."/>
            <person name="Nolan M."/>
            <person name="Ohm R."/>
            <person name="Pangilinan J."/>
            <person name="Park H.-J."/>
            <person name="Ramirez L."/>
            <person name="Alfaro M."/>
            <person name="Sun H."/>
            <person name="Tritt A."/>
            <person name="Yoshinaga Y."/>
            <person name="Zwiers L.-H."/>
            <person name="Turgeon B."/>
            <person name="Goodwin S."/>
            <person name="Spatafora J."/>
            <person name="Crous P."/>
            <person name="Grigoriev I."/>
        </authorList>
    </citation>
    <scope>NUCLEOTIDE SEQUENCE</scope>
    <source>
        <strain evidence="1">ATCC 200398</strain>
    </source>
</reference>
<dbReference type="EMBL" id="MU003513">
    <property type="protein sequence ID" value="KAF2469032.1"/>
    <property type="molecule type" value="Genomic_DNA"/>
</dbReference>
<gene>
    <name evidence="1" type="ORF">BDR25DRAFT_356795</name>
</gene>
<organism evidence="1 2">
    <name type="scientific">Lindgomyces ingoldianus</name>
    <dbReference type="NCBI Taxonomy" id="673940"/>
    <lineage>
        <taxon>Eukaryota</taxon>
        <taxon>Fungi</taxon>
        <taxon>Dikarya</taxon>
        <taxon>Ascomycota</taxon>
        <taxon>Pezizomycotina</taxon>
        <taxon>Dothideomycetes</taxon>
        <taxon>Pleosporomycetidae</taxon>
        <taxon>Pleosporales</taxon>
        <taxon>Lindgomycetaceae</taxon>
        <taxon>Lindgomyces</taxon>
    </lineage>
</organism>
<keyword evidence="2" id="KW-1185">Reference proteome</keyword>
<protein>
    <submittedName>
        <fullName evidence="1">Uncharacterized protein</fullName>
    </submittedName>
</protein>
<evidence type="ECO:0000313" key="2">
    <source>
        <dbReference type="Proteomes" id="UP000799755"/>
    </source>
</evidence>
<accession>A0ACB6QRV8</accession>
<proteinExistence type="predicted"/>
<sequence length="205" mass="23492">MLLPEMLLRGFTSRRVAPGLHAAIELRVQIWSRARHRGTDPWLRADLTIRYPGPALSEATVARMRRGDPQSWAKLLSAPEPLTDMGVCSLVCTGLKRCFLSGTCSALCGKTCNKVHQQTRHGAPDATRALALGGLWSFTEPVWLLSWISQHQFPPCFQFIHSFNLNRRYWSCFVSIFHTLLLKLLPPFQLIYGFFRYIIFRSRHH</sequence>